<dbReference type="EMBL" id="CP006569">
    <property type="protein sequence ID" value="AHF75726.1"/>
    <property type="molecule type" value="Genomic_DNA"/>
</dbReference>
<keyword evidence="4 7" id="KW-0732">Signal</keyword>
<evidence type="ECO:0000256" key="5">
    <source>
        <dbReference type="ARBA" id="ARBA00022764"/>
    </source>
</evidence>
<organism evidence="9 10">
    <name type="scientific">Sodalis praecaptivus</name>
    <dbReference type="NCBI Taxonomy" id="1239307"/>
    <lineage>
        <taxon>Bacteria</taxon>
        <taxon>Pseudomonadati</taxon>
        <taxon>Pseudomonadota</taxon>
        <taxon>Gammaproteobacteria</taxon>
        <taxon>Enterobacterales</taxon>
        <taxon>Bruguierivoracaceae</taxon>
        <taxon>Sodalis</taxon>
    </lineage>
</organism>
<keyword evidence="5 7" id="KW-0574">Periplasm</keyword>
<dbReference type="Gene3D" id="3.90.1210.10">
    <property type="entry name" value="Antifreeze-like/N-acetylneuraminic acid synthase C-terminal domain"/>
    <property type="match status" value="1"/>
</dbReference>
<dbReference type="GO" id="GO:0042597">
    <property type="term" value="C:periplasmic space"/>
    <property type="evidence" value="ECO:0007669"/>
    <property type="project" value="UniProtKB-SubCell"/>
</dbReference>
<dbReference type="GO" id="GO:0044780">
    <property type="term" value="P:bacterial-type flagellum assembly"/>
    <property type="evidence" value="ECO:0007669"/>
    <property type="project" value="InterPro"/>
</dbReference>
<name>W0HPD6_9GAMM</name>
<dbReference type="KEGG" id="sod:Sant_0630"/>
<dbReference type="InterPro" id="IPR013974">
    <property type="entry name" value="SAF"/>
</dbReference>
<reference evidence="9 10" key="1">
    <citation type="journal article" date="2014" name="Genome Biol. Evol.">
        <title>Genome degeneration and adaptation in a nascent stage of symbiosis.</title>
        <authorList>
            <person name="Oakeson K.F."/>
            <person name="Gil R."/>
            <person name="Clayton A.L."/>
            <person name="Dunn D.M."/>
            <person name="von Niederhausern A.C."/>
            <person name="Hamil C."/>
            <person name="Aoyagi A."/>
            <person name="Duval B."/>
            <person name="Baca A."/>
            <person name="Silva F.J."/>
            <person name="Vallier A."/>
            <person name="Jackson D.G."/>
            <person name="Latorre A."/>
            <person name="Weiss R.B."/>
            <person name="Heddi A."/>
            <person name="Moya A."/>
            <person name="Dale C."/>
        </authorList>
    </citation>
    <scope>NUCLEOTIDE SEQUENCE [LARGE SCALE GENOMIC DNA]</scope>
    <source>
        <strain evidence="9 10">HS1</strain>
    </source>
</reference>
<feature type="chain" id="PRO_5005149432" description="Flagella basal body P-ring formation protein FlgA" evidence="7">
    <location>
        <begin position="20"/>
        <end position="218"/>
    </location>
</feature>
<sequence length="218" mass="23330">MLRRALAGVLLLCATQAVAEDALTARLTTFMQRQFSPAPLSLRVQVVTPAERRLTCAEPLFSLPSRTRVMGNLSLRMVCGGQTRFLQVVVQVTDRYLVAARPIAARQTLTDDDIDWRTGRLDLLPVPPLRDRSAASGSVSERIIGSGQPLTAAMLRRAWLIRSGQRVTVIAGGDGFALHSAGKALGNGAANDAIKVKMDSGQQVSGTVTTAGQVRVVL</sequence>
<dbReference type="Gene3D" id="2.30.30.760">
    <property type="match status" value="1"/>
</dbReference>
<feature type="signal peptide" evidence="7">
    <location>
        <begin position="1"/>
        <end position="19"/>
    </location>
</feature>
<dbReference type="InterPro" id="IPR017585">
    <property type="entry name" value="SAF_FlgA"/>
</dbReference>
<dbReference type="Proteomes" id="UP000019028">
    <property type="component" value="Chromosome"/>
</dbReference>
<dbReference type="Pfam" id="PF13144">
    <property type="entry name" value="ChapFlgA"/>
    <property type="match status" value="1"/>
</dbReference>
<evidence type="ECO:0000259" key="8">
    <source>
        <dbReference type="SMART" id="SM00858"/>
    </source>
</evidence>
<evidence type="ECO:0000313" key="10">
    <source>
        <dbReference type="Proteomes" id="UP000019028"/>
    </source>
</evidence>
<evidence type="ECO:0000256" key="2">
    <source>
        <dbReference type="ARBA" id="ARBA00010474"/>
    </source>
</evidence>
<proteinExistence type="inferred from homology"/>
<comment type="function">
    <text evidence="6 7">Involved in the assembly process of the P-ring formation. It may associate with FlgF on the rod constituting a structure essential for the P-ring assembly or may act as a modulator protein for the P-ring assembly.</text>
</comment>
<evidence type="ECO:0000256" key="4">
    <source>
        <dbReference type="ARBA" id="ARBA00022729"/>
    </source>
</evidence>
<dbReference type="NCBIfam" id="TIGR03170">
    <property type="entry name" value="flgA_cterm"/>
    <property type="match status" value="1"/>
</dbReference>
<evidence type="ECO:0000256" key="6">
    <source>
        <dbReference type="ARBA" id="ARBA00025643"/>
    </source>
</evidence>
<protein>
    <recommendedName>
        <fullName evidence="3 7">Flagella basal body P-ring formation protein FlgA</fullName>
    </recommendedName>
</protein>
<dbReference type="PATRIC" id="fig|1239307.3.peg.676"/>
<feature type="domain" description="SAF" evidence="8">
    <location>
        <begin position="94"/>
        <end position="156"/>
    </location>
</feature>
<keyword evidence="7" id="KW-1005">Bacterial flagellum biogenesis</keyword>
<keyword evidence="9" id="KW-0969">Cilium</keyword>
<dbReference type="InterPro" id="IPR039246">
    <property type="entry name" value="Flagellar_FlgA"/>
</dbReference>
<keyword evidence="10" id="KW-1185">Reference proteome</keyword>
<gene>
    <name evidence="9" type="primary">flgA2</name>
    <name evidence="9" type="ORF">Sant_0630</name>
</gene>
<dbReference type="AlphaFoldDB" id="W0HPD6"/>
<evidence type="ECO:0000313" key="9">
    <source>
        <dbReference type="EMBL" id="AHF75726.1"/>
    </source>
</evidence>
<dbReference type="CDD" id="cd11614">
    <property type="entry name" value="SAF_CpaB_FlgA_like"/>
    <property type="match status" value="1"/>
</dbReference>
<accession>W0HPD6</accession>
<comment type="similarity">
    <text evidence="2 7">Belongs to the FlgA family.</text>
</comment>
<keyword evidence="9" id="KW-0966">Cell projection</keyword>
<evidence type="ECO:0000256" key="7">
    <source>
        <dbReference type="RuleBase" id="RU362063"/>
    </source>
</evidence>
<dbReference type="PANTHER" id="PTHR36307">
    <property type="entry name" value="FLAGELLA BASAL BODY P-RING FORMATION PROTEIN FLGA"/>
    <property type="match status" value="1"/>
</dbReference>
<evidence type="ECO:0000256" key="3">
    <source>
        <dbReference type="ARBA" id="ARBA00014754"/>
    </source>
</evidence>
<dbReference type="HOGENOM" id="CLU_070510_2_0_6"/>
<dbReference type="PANTHER" id="PTHR36307:SF1">
    <property type="entry name" value="FLAGELLA BASAL BODY P-RING FORMATION PROTEIN FLGA"/>
    <property type="match status" value="1"/>
</dbReference>
<comment type="subcellular location">
    <subcellularLocation>
        <location evidence="1 7">Periplasm</location>
    </subcellularLocation>
</comment>
<keyword evidence="9" id="KW-0282">Flagellum</keyword>
<evidence type="ECO:0000256" key="1">
    <source>
        <dbReference type="ARBA" id="ARBA00004418"/>
    </source>
</evidence>
<dbReference type="SMART" id="SM00858">
    <property type="entry name" value="SAF"/>
    <property type="match status" value="1"/>
</dbReference>